<evidence type="ECO:0008006" key="4">
    <source>
        <dbReference type="Google" id="ProtNLM"/>
    </source>
</evidence>
<name>D2Q1R7_KRIFD</name>
<keyword evidence="1" id="KW-0472">Membrane</keyword>
<reference evidence="2 3" key="2">
    <citation type="journal article" date="2010" name="Stand. Genomic Sci.">
        <title>Complete genome sequence of Kribbella flavida type strain (IFO 14399).</title>
        <authorList>
            <person name="Pukall R."/>
            <person name="Lapidus A."/>
            <person name="Glavina Del Rio T."/>
            <person name="Copeland A."/>
            <person name="Tice H."/>
            <person name="Cheng J.-F."/>
            <person name="Lucas S."/>
            <person name="Chen F."/>
            <person name="Nolan M."/>
            <person name="LaButti K."/>
            <person name="Pati A."/>
            <person name="Ivanova N."/>
            <person name="Mavrommatis K."/>
            <person name="Mikhailova N."/>
            <person name="Pitluck S."/>
            <person name="Bruce D."/>
            <person name="Goodwin L."/>
            <person name="Land M."/>
            <person name="Hauser L."/>
            <person name="Chang Y.-J."/>
            <person name="Jeffries C.D."/>
            <person name="Chen A."/>
            <person name="Palaniappan K."/>
            <person name="Chain P."/>
            <person name="Rohde M."/>
            <person name="Goeker M."/>
            <person name="Bristow J."/>
            <person name="Eisen J.A."/>
            <person name="Markowitz V."/>
            <person name="Hugenholtz P."/>
            <person name="Kyrpides N.C."/>
            <person name="Klenk H.-P."/>
            <person name="Brettin T."/>
        </authorList>
    </citation>
    <scope>NUCLEOTIDE SEQUENCE [LARGE SCALE GENOMIC DNA]</scope>
    <source>
        <strain evidence="3">DSM 17836 / JCM 10339 / NBRC 14399</strain>
    </source>
</reference>
<sequence>MTAHTTMPRGQFEPGRFETTQHDATRRGTGAGQHPAGSYEAAQFDPAEYEGDPGPGTSEFTVRASQKVHGGLAVGAALVAIGFAVTGSTSSTGVLRWVAALGFGALAVVCARALTVGDMLVADRVGIRLRIGDEWIGTRWEEIEQVTVLRRRHPLDDGRIALHLLDPGPVLADLPAATRRTTDANRRLTGTSLAVPFGLTARPSNGEVVQTLHMLADARCPVREQL</sequence>
<dbReference type="HOGENOM" id="CLU_1223410_0_0_11"/>
<organism evidence="2 3">
    <name type="scientific">Kribbella flavida (strain DSM 17836 / JCM 10339 / NBRC 14399)</name>
    <dbReference type="NCBI Taxonomy" id="479435"/>
    <lineage>
        <taxon>Bacteria</taxon>
        <taxon>Bacillati</taxon>
        <taxon>Actinomycetota</taxon>
        <taxon>Actinomycetes</taxon>
        <taxon>Propionibacteriales</taxon>
        <taxon>Kribbellaceae</taxon>
        <taxon>Kribbella</taxon>
    </lineage>
</organism>
<evidence type="ECO:0000256" key="1">
    <source>
        <dbReference type="SAM" id="Phobius"/>
    </source>
</evidence>
<dbReference type="KEGG" id="kfl:Kfla_2991"/>
<gene>
    <name evidence="2" type="ordered locus">Kfla_2991</name>
</gene>
<protein>
    <recommendedName>
        <fullName evidence="4">PH domain-containing protein</fullName>
    </recommendedName>
</protein>
<feature type="transmembrane region" description="Helical" evidence="1">
    <location>
        <begin position="94"/>
        <end position="114"/>
    </location>
</feature>
<feature type="transmembrane region" description="Helical" evidence="1">
    <location>
        <begin position="68"/>
        <end position="88"/>
    </location>
</feature>
<dbReference type="Proteomes" id="UP000007967">
    <property type="component" value="Chromosome"/>
</dbReference>
<keyword evidence="3" id="KW-1185">Reference proteome</keyword>
<dbReference type="STRING" id="479435.Kfla_2991"/>
<accession>D2Q1R7</accession>
<dbReference type="RefSeq" id="WP_012920612.1">
    <property type="nucleotide sequence ID" value="NC_013729.1"/>
</dbReference>
<evidence type="ECO:0000313" key="2">
    <source>
        <dbReference type="EMBL" id="ADB32056.1"/>
    </source>
</evidence>
<reference evidence="3" key="1">
    <citation type="submission" date="2009-09" db="EMBL/GenBank/DDBJ databases">
        <title>The complete genome of Kribbella flavida DSM 17836.</title>
        <authorList>
            <consortium name="US DOE Joint Genome Institute (JGI-PGF)"/>
            <person name="Lucas S."/>
            <person name="Copeland A."/>
            <person name="Lapidus A."/>
            <person name="Glavina del Rio T."/>
            <person name="Dalin E."/>
            <person name="Tice H."/>
            <person name="Bruce D."/>
            <person name="Goodwin L."/>
            <person name="Pitluck S."/>
            <person name="Kyrpides N."/>
            <person name="Mavromatis K."/>
            <person name="Ivanova N."/>
            <person name="Saunders E."/>
            <person name="Brettin T."/>
            <person name="Detter J.C."/>
            <person name="Han C."/>
            <person name="Larimer F."/>
            <person name="Land M."/>
            <person name="Hauser L."/>
            <person name="Markowitz V."/>
            <person name="Cheng J.-F."/>
            <person name="Hugenholtz P."/>
            <person name="Woyke T."/>
            <person name="Wu D."/>
            <person name="Pukall R."/>
            <person name="Klenk H.-P."/>
            <person name="Eisen J.A."/>
        </authorList>
    </citation>
    <scope>NUCLEOTIDE SEQUENCE [LARGE SCALE GENOMIC DNA]</scope>
    <source>
        <strain evidence="3">DSM 17836 / JCM 10339 / NBRC 14399</strain>
    </source>
</reference>
<evidence type="ECO:0000313" key="3">
    <source>
        <dbReference type="Proteomes" id="UP000007967"/>
    </source>
</evidence>
<proteinExistence type="predicted"/>
<keyword evidence="1" id="KW-1133">Transmembrane helix</keyword>
<keyword evidence="1" id="KW-0812">Transmembrane</keyword>
<dbReference type="AlphaFoldDB" id="D2Q1R7"/>
<dbReference type="EMBL" id="CP001736">
    <property type="protein sequence ID" value="ADB32056.1"/>
    <property type="molecule type" value="Genomic_DNA"/>
</dbReference>